<dbReference type="EMBL" id="MDYN01000005">
    <property type="protein sequence ID" value="OQD87770.1"/>
    <property type="molecule type" value="Genomic_DNA"/>
</dbReference>
<protein>
    <submittedName>
        <fullName evidence="1">Uncharacterized protein</fullName>
    </submittedName>
</protein>
<dbReference type="AlphaFoldDB" id="A0A1V6QEX6"/>
<name>A0A1V6QEX6_9EURO</name>
<comment type="caution">
    <text evidence="1">The sequence shown here is derived from an EMBL/GenBank/DDBJ whole genome shotgun (WGS) entry which is preliminary data.</text>
</comment>
<accession>A0A1V6QEX6</accession>
<dbReference type="Proteomes" id="UP000191672">
    <property type="component" value="Unassembled WGS sequence"/>
</dbReference>
<keyword evidence="2" id="KW-1185">Reference proteome</keyword>
<evidence type="ECO:0000313" key="2">
    <source>
        <dbReference type="Proteomes" id="UP000191672"/>
    </source>
</evidence>
<proteinExistence type="predicted"/>
<gene>
    <name evidence="1" type="ORF">PENANT_c005G09329</name>
</gene>
<sequence length="81" mass="8361">MASFDTEVEGDLEKSTLGSTDQCNVSYVCPSFHSGFSIETALRAYNLTAGLNAAAGSEDAYLQCLASARGMTCAAGKILSA</sequence>
<reference evidence="2" key="1">
    <citation type="journal article" date="2017" name="Nat. Microbiol.">
        <title>Global analysis of biosynthetic gene clusters reveals vast potential of secondary metabolite production in Penicillium species.</title>
        <authorList>
            <person name="Nielsen J.C."/>
            <person name="Grijseels S."/>
            <person name="Prigent S."/>
            <person name="Ji B."/>
            <person name="Dainat J."/>
            <person name="Nielsen K.F."/>
            <person name="Frisvad J.C."/>
            <person name="Workman M."/>
            <person name="Nielsen J."/>
        </authorList>
    </citation>
    <scope>NUCLEOTIDE SEQUENCE [LARGE SCALE GENOMIC DNA]</scope>
    <source>
        <strain evidence="2">IBT 31811</strain>
    </source>
</reference>
<dbReference type="Gene3D" id="3.40.630.10">
    <property type="entry name" value="Zn peptidases"/>
    <property type="match status" value="1"/>
</dbReference>
<organism evidence="1 2">
    <name type="scientific">Penicillium antarcticum</name>
    <dbReference type="NCBI Taxonomy" id="416450"/>
    <lineage>
        <taxon>Eukaryota</taxon>
        <taxon>Fungi</taxon>
        <taxon>Dikarya</taxon>
        <taxon>Ascomycota</taxon>
        <taxon>Pezizomycotina</taxon>
        <taxon>Eurotiomycetes</taxon>
        <taxon>Eurotiomycetidae</taxon>
        <taxon>Eurotiales</taxon>
        <taxon>Aspergillaceae</taxon>
        <taxon>Penicillium</taxon>
    </lineage>
</organism>
<evidence type="ECO:0000313" key="1">
    <source>
        <dbReference type="EMBL" id="OQD87770.1"/>
    </source>
</evidence>